<organism evidence="1 2">
    <name type="scientific">Methylobacterium isbiliense</name>
    <dbReference type="NCBI Taxonomy" id="315478"/>
    <lineage>
        <taxon>Bacteria</taxon>
        <taxon>Pseudomonadati</taxon>
        <taxon>Pseudomonadota</taxon>
        <taxon>Alphaproteobacteria</taxon>
        <taxon>Hyphomicrobiales</taxon>
        <taxon>Methylobacteriaceae</taxon>
        <taxon>Methylobacterium</taxon>
    </lineage>
</organism>
<accession>A0ABQ4SE12</accession>
<dbReference type="Proteomes" id="UP001055153">
    <property type="component" value="Unassembled WGS sequence"/>
</dbReference>
<reference evidence="1" key="2">
    <citation type="submission" date="2021-08" db="EMBL/GenBank/DDBJ databases">
        <authorList>
            <person name="Tani A."/>
            <person name="Ola A."/>
            <person name="Ogura Y."/>
            <person name="Katsura K."/>
            <person name="Hayashi T."/>
        </authorList>
    </citation>
    <scope>NUCLEOTIDE SEQUENCE</scope>
    <source>
        <strain evidence="1">DSM 17168</strain>
    </source>
</reference>
<comment type="caution">
    <text evidence="1">The sequence shown here is derived from an EMBL/GenBank/DDBJ whole genome shotgun (WGS) entry which is preliminary data.</text>
</comment>
<name>A0ABQ4SE12_9HYPH</name>
<keyword evidence="2" id="KW-1185">Reference proteome</keyword>
<evidence type="ECO:0008006" key="3">
    <source>
        <dbReference type="Google" id="ProtNLM"/>
    </source>
</evidence>
<dbReference type="RefSeq" id="WP_238234915.1">
    <property type="nucleotide sequence ID" value="NZ_BPQQ01000022.1"/>
</dbReference>
<reference evidence="1" key="1">
    <citation type="journal article" date="2021" name="Front. Microbiol.">
        <title>Comprehensive Comparative Genomics and Phenotyping of Methylobacterium Species.</title>
        <authorList>
            <person name="Alessa O."/>
            <person name="Ogura Y."/>
            <person name="Fujitani Y."/>
            <person name="Takami H."/>
            <person name="Hayashi T."/>
            <person name="Sahin N."/>
            <person name="Tani A."/>
        </authorList>
    </citation>
    <scope>NUCLEOTIDE SEQUENCE</scope>
    <source>
        <strain evidence="1">DSM 17168</strain>
    </source>
</reference>
<protein>
    <recommendedName>
        <fullName evidence="3">DUF4126 domain-containing protein</fullName>
    </recommendedName>
</protein>
<dbReference type="EMBL" id="BPQQ01000022">
    <property type="protein sequence ID" value="GJE00035.1"/>
    <property type="molecule type" value="Genomic_DNA"/>
</dbReference>
<sequence length="153" mass="14848">MQGLENAFGMGFVTGLRSLTACAALVGAASLGRTRIGGIPAGPVPCGLALAAAAAEMAGDKMPFAPDRRIPPSFAARLAIGAVAGAALAGRRHGRLGGALAGVAGAVAGTILGRTARGASTRTAADLARGLTEDAVAAGLAVAIVRRAGRRPV</sequence>
<evidence type="ECO:0000313" key="2">
    <source>
        <dbReference type="Proteomes" id="UP001055153"/>
    </source>
</evidence>
<gene>
    <name evidence="1" type="ORF">GMJLKIPL_1953</name>
</gene>
<evidence type="ECO:0000313" key="1">
    <source>
        <dbReference type="EMBL" id="GJE00035.1"/>
    </source>
</evidence>
<proteinExistence type="predicted"/>